<keyword evidence="2" id="KW-1185">Reference proteome</keyword>
<dbReference type="Proteomes" id="UP001324287">
    <property type="component" value="Chromosome"/>
</dbReference>
<dbReference type="EMBL" id="CP141261">
    <property type="protein sequence ID" value="WRL64005.1"/>
    <property type="molecule type" value="Genomic_DNA"/>
</dbReference>
<protein>
    <submittedName>
        <fullName evidence="1">Uncharacterized protein</fullName>
    </submittedName>
</protein>
<sequence>MYIGADTDVRTGECAVRRPLPGGWPTAWGAELHRVVAAAEALDPDAAARGTA</sequence>
<gene>
    <name evidence="1" type="ORF">U6N30_31175</name>
</gene>
<dbReference type="RefSeq" id="WP_324275335.1">
    <property type="nucleotide sequence ID" value="NZ_CP141261.1"/>
</dbReference>
<name>A0ABZ1AZK7_9ACTN</name>
<evidence type="ECO:0000313" key="1">
    <source>
        <dbReference type="EMBL" id="WRL64005.1"/>
    </source>
</evidence>
<accession>A0ABZ1AZK7</accession>
<organism evidence="1 2">
    <name type="scientific">Blastococcus brunescens</name>
    <dbReference type="NCBI Taxonomy" id="1564165"/>
    <lineage>
        <taxon>Bacteria</taxon>
        <taxon>Bacillati</taxon>
        <taxon>Actinomycetota</taxon>
        <taxon>Actinomycetes</taxon>
        <taxon>Geodermatophilales</taxon>
        <taxon>Geodermatophilaceae</taxon>
        <taxon>Blastococcus</taxon>
    </lineage>
</organism>
<reference evidence="1 2" key="1">
    <citation type="submission" date="2023-12" db="EMBL/GenBank/DDBJ databases">
        <title>Blastococcus brunescens sp. nov., an actonobacterium isolated from sandstone collected in sahara desert.</title>
        <authorList>
            <person name="Gtari M."/>
            <person name="Ghodhbane F."/>
        </authorList>
    </citation>
    <scope>NUCLEOTIDE SEQUENCE [LARGE SCALE GENOMIC DNA]</scope>
    <source>
        <strain evidence="1 2">BMG 8361</strain>
    </source>
</reference>
<evidence type="ECO:0000313" key="2">
    <source>
        <dbReference type="Proteomes" id="UP001324287"/>
    </source>
</evidence>
<proteinExistence type="predicted"/>